<gene>
    <name evidence="2" type="ORF">AArcMg_0957</name>
</gene>
<dbReference type="AlphaFoldDB" id="A0A346PN80"/>
<name>A0A346PN80_9EURY</name>
<keyword evidence="3" id="KW-1185">Reference proteome</keyword>
<proteinExistence type="predicted"/>
<feature type="coiled-coil region" evidence="1">
    <location>
        <begin position="112"/>
        <end position="153"/>
    </location>
</feature>
<evidence type="ECO:0000313" key="2">
    <source>
        <dbReference type="EMBL" id="AXR80975.1"/>
    </source>
</evidence>
<dbReference type="Gene3D" id="1.10.10.10">
    <property type="entry name" value="Winged helix-like DNA-binding domain superfamily/Winged helix DNA-binding domain"/>
    <property type="match status" value="1"/>
</dbReference>
<dbReference type="SUPFAM" id="SSF57997">
    <property type="entry name" value="Tropomyosin"/>
    <property type="match status" value="1"/>
</dbReference>
<keyword evidence="1" id="KW-0175">Coiled coil</keyword>
<evidence type="ECO:0000256" key="1">
    <source>
        <dbReference type="SAM" id="Coils"/>
    </source>
</evidence>
<dbReference type="InterPro" id="IPR036388">
    <property type="entry name" value="WH-like_DNA-bd_sf"/>
</dbReference>
<accession>A0A346PN80</accession>
<dbReference type="Proteomes" id="UP000258613">
    <property type="component" value="Chromosome"/>
</dbReference>
<reference evidence="3" key="1">
    <citation type="submission" date="2018-02" db="EMBL/GenBank/DDBJ databases">
        <title>Phenotypic and genomic properties of facultatively anaerobic sulfur-reducing natronoarchaea from hypersaline soda lakes.</title>
        <authorList>
            <person name="Sorokin D.Y."/>
            <person name="Kublanov I.V."/>
            <person name="Roman P."/>
            <person name="Sinninghe Damste J.S."/>
            <person name="Golyshin P.N."/>
            <person name="Rojo D."/>
            <person name="Ciordia S."/>
            <person name="Mena M.D.C."/>
            <person name="Ferrer M."/>
            <person name="Messina E."/>
            <person name="Smedile F."/>
            <person name="La Spada G."/>
            <person name="La Cono V."/>
            <person name="Yakimov M.M."/>
        </authorList>
    </citation>
    <scope>NUCLEOTIDE SEQUENCE [LARGE SCALE GENOMIC DNA]</scope>
    <source>
        <strain evidence="3">AArc-Mg</strain>
    </source>
</reference>
<dbReference type="EMBL" id="CP027033">
    <property type="protein sequence ID" value="AXR80975.1"/>
    <property type="molecule type" value="Genomic_DNA"/>
</dbReference>
<sequence length="195" mass="21968">MLTTETLTSFADIGRFVSAISEQGDNVISDDDLRDVDRALLGYLEKGPITPAYARKQLEKDDVGEYTRGYVQQRLSWLEEHGHVENLLDTGLYSVVDDPRTDADDIDPEDRIMVLEQQLEAAIADRDEAERKLGNARTRAEDLARRVETAEDIDRDAIEDAHDYLEIAIDELPDDVAGRMSVEDAYHTLSSVLEN</sequence>
<organism evidence="2 3">
    <name type="scientific">Natrarchaeobaculum sulfurireducens</name>
    <dbReference type="NCBI Taxonomy" id="2044521"/>
    <lineage>
        <taxon>Archaea</taxon>
        <taxon>Methanobacteriati</taxon>
        <taxon>Methanobacteriota</taxon>
        <taxon>Stenosarchaea group</taxon>
        <taxon>Halobacteria</taxon>
        <taxon>Halobacteriales</taxon>
        <taxon>Natrialbaceae</taxon>
        <taxon>Natrarchaeobaculum</taxon>
    </lineage>
</organism>
<dbReference type="KEGG" id="nag:AArcMg_0957"/>
<evidence type="ECO:0000313" key="3">
    <source>
        <dbReference type="Proteomes" id="UP000258613"/>
    </source>
</evidence>
<protein>
    <submittedName>
        <fullName evidence="2">Uncharacterized protein</fullName>
    </submittedName>
</protein>